<gene>
    <name evidence="1" type="ORF">CALVIDRAFT_127559</name>
</gene>
<evidence type="ECO:0000313" key="1">
    <source>
        <dbReference type="EMBL" id="KZP01221.1"/>
    </source>
</evidence>
<evidence type="ECO:0000313" key="2">
    <source>
        <dbReference type="Proteomes" id="UP000076738"/>
    </source>
</evidence>
<reference evidence="1 2" key="1">
    <citation type="journal article" date="2016" name="Mol. Biol. Evol.">
        <title>Comparative Genomics of Early-Diverging Mushroom-Forming Fungi Provides Insights into the Origins of Lignocellulose Decay Capabilities.</title>
        <authorList>
            <person name="Nagy L.G."/>
            <person name="Riley R."/>
            <person name="Tritt A."/>
            <person name="Adam C."/>
            <person name="Daum C."/>
            <person name="Floudas D."/>
            <person name="Sun H."/>
            <person name="Yadav J.S."/>
            <person name="Pangilinan J."/>
            <person name="Larsson K.H."/>
            <person name="Matsuura K."/>
            <person name="Barry K."/>
            <person name="Labutti K."/>
            <person name="Kuo R."/>
            <person name="Ohm R.A."/>
            <person name="Bhattacharya S.S."/>
            <person name="Shirouzu T."/>
            <person name="Yoshinaga Y."/>
            <person name="Martin F.M."/>
            <person name="Grigoriev I.V."/>
            <person name="Hibbett D.S."/>
        </authorList>
    </citation>
    <scope>NUCLEOTIDE SEQUENCE [LARGE SCALE GENOMIC DNA]</scope>
    <source>
        <strain evidence="1 2">TUFC12733</strain>
    </source>
</reference>
<sequence>MAPARNGRPIAALPPRRAERARSIRLCELSLTGTLVPYSELFAPRDRIWLANGRCATLALRQPRASGGDNRCLTCLTVNWGRRYTLRPGMLDGTWKRDDPEQRASLIYPTPTGLLLGTREGPTQRMTPAVALYSEPYASYTLRRAPVPVSAAPKITPSPGRCGRENRCALPLMASRTRVPWAISAAWPLFGRRCLIAHHTRWQESTNIAASLIE</sequence>
<accession>A0A167RSB9</accession>
<dbReference type="AlphaFoldDB" id="A0A167RSB9"/>
<protein>
    <submittedName>
        <fullName evidence="1">Uncharacterized protein</fullName>
    </submittedName>
</protein>
<name>A0A167RSB9_CALVF</name>
<proteinExistence type="predicted"/>
<dbReference type="Proteomes" id="UP000076738">
    <property type="component" value="Unassembled WGS sequence"/>
</dbReference>
<keyword evidence="2" id="KW-1185">Reference proteome</keyword>
<dbReference type="EMBL" id="KV417267">
    <property type="protein sequence ID" value="KZP01221.1"/>
    <property type="molecule type" value="Genomic_DNA"/>
</dbReference>
<organism evidence="1 2">
    <name type="scientific">Calocera viscosa (strain TUFC12733)</name>
    <dbReference type="NCBI Taxonomy" id="1330018"/>
    <lineage>
        <taxon>Eukaryota</taxon>
        <taxon>Fungi</taxon>
        <taxon>Dikarya</taxon>
        <taxon>Basidiomycota</taxon>
        <taxon>Agaricomycotina</taxon>
        <taxon>Dacrymycetes</taxon>
        <taxon>Dacrymycetales</taxon>
        <taxon>Dacrymycetaceae</taxon>
        <taxon>Calocera</taxon>
    </lineage>
</organism>